<keyword evidence="4" id="KW-0121">Carboxypeptidase</keyword>
<organism evidence="4 5">
    <name type="scientific">Wenxinia saemankumensis</name>
    <dbReference type="NCBI Taxonomy" id="1447782"/>
    <lineage>
        <taxon>Bacteria</taxon>
        <taxon>Pseudomonadati</taxon>
        <taxon>Pseudomonadota</taxon>
        <taxon>Alphaproteobacteria</taxon>
        <taxon>Rhodobacterales</taxon>
        <taxon>Roseobacteraceae</taxon>
        <taxon>Wenxinia</taxon>
    </lineage>
</organism>
<evidence type="ECO:0000313" key="5">
    <source>
        <dbReference type="Proteomes" id="UP000184292"/>
    </source>
</evidence>
<keyword evidence="5" id="KW-1185">Reference proteome</keyword>
<dbReference type="AlphaFoldDB" id="A0A1M6EWR1"/>
<dbReference type="PANTHER" id="PTHR30023:SF0">
    <property type="entry name" value="PENICILLIN-SENSITIVE CARBOXYPEPTIDASE A"/>
    <property type="match status" value="1"/>
</dbReference>
<dbReference type="PANTHER" id="PTHR30023">
    <property type="entry name" value="D-ALANYL-D-ALANINE CARBOXYPEPTIDASE"/>
    <property type="match status" value="1"/>
</dbReference>
<dbReference type="NCBIfam" id="TIGR00666">
    <property type="entry name" value="PBP4"/>
    <property type="match status" value="1"/>
</dbReference>
<dbReference type="InterPro" id="IPR006311">
    <property type="entry name" value="TAT_signal"/>
</dbReference>
<protein>
    <submittedName>
        <fullName evidence="4">D-alanyl-D-alanine carboxypeptidase / D-alanyl-D-alanine-endopeptidase (Penicillin-binding protein 4)</fullName>
    </submittedName>
</protein>
<feature type="signal peptide" evidence="3">
    <location>
        <begin position="1"/>
        <end position="23"/>
    </location>
</feature>
<dbReference type="RefSeq" id="WP_073329918.1">
    <property type="nucleotide sequence ID" value="NZ_FQYO01000003.1"/>
</dbReference>
<sequence length="526" mass="54910">MKAPTRRQFLAAALSSAGTLALAAPPERAIRPLARPSAGAPPVLPTLSPEARPTMEDLIAEAGLGGTVGFALADPASGVLLESGAADTRLPPASTLKSVTTLYALDRLGPDHRWTTRVLGTAPVVDGTLDGDLILAGGGDPVLDTNALAELAAALSDAGLAAVSGRFLVWGGALPYLEEIEPGQLDHLGYNPAVSGLNLNFNRVNFTWQRAGADYTLAMDARSDLYQPEVTMARMRVVDRSMPVYTYEGDATSDRWTVAKARLGEAGSRWLPVRHPALYAGDVMRTFAAARGLTLPAAEEIAALPAGTVELAARESAPLTEIARDMLYYSTNLTAEVLGMSAAATEGPLESHAESAARMTAWFAERFGAGPVFADHSGLSDATAISAAEMAGMLVAVEAEGSLLPLLKPIPLTDGAGAPLTFPRGEVAAKTGTLNFVSALAGYIETLEGDRLAFAILCANAERREEVADSQDDLPEGASYYNGRAKRLQQRMLQRWGLVGVDDDVMVPEAAALAPVDDVTPGPGGG</sequence>
<keyword evidence="2" id="KW-0378">Hydrolase</keyword>
<dbReference type="SUPFAM" id="SSF56601">
    <property type="entry name" value="beta-lactamase/transpeptidase-like"/>
    <property type="match status" value="1"/>
</dbReference>
<dbReference type="Gene3D" id="3.40.710.10">
    <property type="entry name" value="DD-peptidase/beta-lactamase superfamily"/>
    <property type="match status" value="1"/>
</dbReference>
<keyword evidence="4" id="KW-0645">Protease</keyword>
<dbReference type="InterPro" id="IPR000667">
    <property type="entry name" value="Peptidase_S13"/>
</dbReference>
<dbReference type="EMBL" id="FQYO01000003">
    <property type="protein sequence ID" value="SHI89811.1"/>
    <property type="molecule type" value="Genomic_DNA"/>
</dbReference>
<name>A0A1M6EWR1_9RHOB</name>
<dbReference type="PRINTS" id="PR00922">
    <property type="entry name" value="DADACBPTASE3"/>
</dbReference>
<dbReference type="GO" id="GO:0006508">
    <property type="term" value="P:proteolysis"/>
    <property type="evidence" value="ECO:0007669"/>
    <property type="project" value="InterPro"/>
</dbReference>
<dbReference type="Pfam" id="PF02113">
    <property type="entry name" value="Peptidase_S13"/>
    <property type="match status" value="1"/>
</dbReference>
<dbReference type="GO" id="GO:0004185">
    <property type="term" value="F:serine-type carboxypeptidase activity"/>
    <property type="evidence" value="ECO:0007669"/>
    <property type="project" value="InterPro"/>
</dbReference>
<dbReference type="STRING" id="1447782.SAMN05444417_2216"/>
<dbReference type="OrthoDB" id="5372081at2"/>
<accession>A0A1M6EWR1</accession>
<evidence type="ECO:0000256" key="2">
    <source>
        <dbReference type="ARBA" id="ARBA00022801"/>
    </source>
</evidence>
<dbReference type="InterPro" id="IPR012338">
    <property type="entry name" value="Beta-lactam/transpept-like"/>
</dbReference>
<gene>
    <name evidence="4" type="ORF">SAMN05444417_2216</name>
</gene>
<comment type="similarity">
    <text evidence="1">Belongs to the peptidase S13 family.</text>
</comment>
<proteinExistence type="inferred from homology"/>
<dbReference type="Proteomes" id="UP000184292">
    <property type="component" value="Unassembled WGS sequence"/>
</dbReference>
<evidence type="ECO:0000256" key="1">
    <source>
        <dbReference type="ARBA" id="ARBA00006096"/>
    </source>
</evidence>
<dbReference type="GO" id="GO:0000270">
    <property type="term" value="P:peptidoglycan metabolic process"/>
    <property type="evidence" value="ECO:0007669"/>
    <property type="project" value="TreeGrafter"/>
</dbReference>
<dbReference type="PROSITE" id="PS51318">
    <property type="entry name" value="TAT"/>
    <property type="match status" value="1"/>
</dbReference>
<reference evidence="4 5" key="1">
    <citation type="submission" date="2016-11" db="EMBL/GenBank/DDBJ databases">
        <authorList>
            <person name="Jaros S."/>
            <person name="Januszkiewicz K."/>
            <person name="Wedrychowicz H."/>
        </authorList>
    </citation>
    <scope>NUCLEOTIDE SEQUENCE [LARGE SCALE GENOMIC DNA]</scope>
    <source>
        <strain evidence="4 5">DSM 100565</strain>
    </source>
</reference>
<keyword evidence="3" id="KW-0732">Signal</keyword>
<evidence type="ECO:0000256" key="3">
    <source>
        <dbReference type="SAM" id="SignalP"/>
    </source>
</evidence>
<feature type="chain" id="PRO_5012974543" evidence="3">
    <location>
        <begin position="24"/>
        <end position="526"/>
    </location>
</feature>
<dbReference type="Gene3D" id="3.50.80.20">
    <property type="entry name" value="D-Ala-D-Ala carboxypeptidase C, peptidase S13"/>
    <property type="match status" value="1"/>
</dbReference>
<evidence type="ECO:0000313" key="4">
    <source>
        <dbReference type="EMBL" id="SHI89811.1"/>
    </source>
</evidence>